<proteinExistence type="predicted"/>
<feature type="domain" description="EGF-like" evidence="4">
    <location>
        <begin position="108"/>
        <end position="148"/>
    </location>
</feature>
<dbReference type="AlphaFoldDB" id="A0A811MV01"/>
<accession>A0A811MV01</accession>
<comment type="caution">
    <text evidence="1">Lacks conserved residue(s) required for the propagation of feature annotation.</text>
</comment>
<feature type="signal peptide" evidence="3">
    <location>
        <begin position="1"/>
        <end position="35"/>
    </location>
</feature>
<reference evidence="5" key="1">
    <citation type="submission" date="2020-10" db="EMBL/GenBank/DDBJ databases">
        <authorList>
            <person name="Han B."/>
            <person name="Lu T."/>
            <person name="Zhao Q."/>
            <person name="Huang X."/>
            <person name="Zhao Y."/>
        </authorList>
    </citation>
    <scope>NUCLEOTIDE SEQUENCE</scope>
</reference>
<sequence length="228" mass="22851">MREPAIGSAAATASEAARLLLLPLVLVLLGGGRHAGCASVCDTANCGKGNCSETPGPLPPNYECHCDPGWSHALKLIPFSPCIVPNCSFNSACLNLNLSQPPVPPKGIPDVCSVVSCGAGGACKAGGAPFSFSYSCECRPGYANLLNLTTLPCVNCFLGDECYALGLGPPAPAPAPSGDHGPSPPGPSAPPSGTKANATDNSLGSVSSPSLLQLLLLMLVSVAMVQVV</sequence>
<dbReference type="Proteomes" id="UP000604825">
    <property type="component" value="Unassembled WGS sequence"/>
</dbReference>
<keyword evidence="3" id="KW-0732">Signal</keyword>
<keyword evidence="6" id="KW-1185">Reference proteome</keyword>
<dbReference type="PANTHER" id="PTHR33881:SF14">
    <property type="entry name" value="EGF-LIKE DOMAIN-CONTAINING PROTEIN"/>
    <property type="match status" value="1"/>
</dbReference>
<gene>
    <name evidence="5" type="ORF">NCGR_LOCUS8409</name>
</gene>
<evidence type="ECO:0000313" key="6">
    <source>
        <dbReference type="Proteomes" id="UP000604825"/>
    </source>
</evidence>
<evidence type="ECO:0000256" key="3">
    <source>
        <dbReference type="SAM" id="SignalP"/>
    </source>
</evidence>
<evidence type="ECO:0000256" key="2">
    <source>
        <dbReference type="SAM" id="MobiDB-lite"/>
    </source>
</evidence>
<dbReference type="PROSITE" id="PS50026">
    <property type="entry name" value="EGF_3"/>
    <property type="match status" value="1"/>
</dbReference>
<keyword evidence="1" id="KW-0245">EGF-like domain</keyword>
<dbReference type="PANTHER" id="PTHR33881">
    <property type="entry name" value="NEUROGENIC LOCUS NOTCH-LIKE PROTEIN"/>
    <property type="match status" value="1"/>
</dbReference>
<dbReference type="InterPro" id="IPR000742">
    <property type="entry name" value="EGF"/>
</dbReference>
<evidence type="ECO:0000256" key="1">
    <source>
        <dbReference type="PROSITE-ProRule" id="PRU00076"/>
    </source>
</evidence>
<feature type="chain" id="PRO_5032777193" description="EGF-like domain-containing protein" evidence="3">
    <location>
        <begin position="36"/>
        <end position="228"/>
    </location>
</feature>
<protein>
    <recommendedName>
        <fullName evidence="4">EGF-like domain-containing protein</fullName>
    </recommendedName>
</protein>
<dbReference type="EMBL" id="CAJGYO010000002">
    <property type="protein sequence ID" value="CAD6212637.1"/>
    <property type="molecule type" value="Genomic_DNA"/>
</dbReference>
<name>A0A811MV01_9POAL</name>
<comment type="caution">
    <text evidence="5">The sequence shown here is derived from an EMBL/GenBank/DDBJ whole genome shotgun (WGS) entry which is preliminary data.</text>
</comment>
<evidence type="ECO:0000259" key="4">
    <source>
        <dbReference type="PROSITE" id="PS50026"/>
    </source>
</evidence>
<feature type="region of interest" description="Disordered" evidence="2">
    <location>
        <begin position="173"/>
        <end position="202"/>
    </location>
</feature>
<evidence type="ECO:0000313" key="5">
    <source>
        <dbReference type="EMBL" id="CAD6212637.1"/>
    </source>
</evidence>
<dbReference type="OrthoDB" id="692473at2759"/>
<organism evidence="5 6">
    <name type="scientific">Miscanthus lutarioriparius</name>
    <dbReference type="NCBI Taxonomy" id="422564"/>
    <lineage>
        <taxon>Eukaryota</taxon>
        <taxon>Viridiplantae</taxon>
        <taxon>Streptophyta</taxon>
        <taxon>Embryophyta</taxon>
        <taxon>Tracheophyta</taxon>
        <taxon>Spermatophyta</taxon>
        <taxon>Magnoliopsida</taxon>
        <taxon>Liliopsida</taxon>
        <taxon>Poales</taxon>
        <taxon>Poaceae</taxon>
        <taxon>PACMAD clade</taxon>
        <taxon>Panicoideae</taxon>
        <taxon>Andropogonodae</taxon>
        <taxon>Andropogoneae</taxon>
        <taxon>Saccharinae</taxon>
        <taxon>Miscanthus</taxon>
    </lineage>
</organism>